<gene>
    <name evidence="2" type="ORF">HPBE_LOCUS3674</name>
</gene>
<evidence type="ECO:0000313" key="4">
    <source>
        <dbReference type="WBParaSite" id="HPBE_0000367301-mRNA-1"/>
    </source>
</evidence>
<keyword evidence="1" id="KW-0732">Signal</keyword>
<sequence length="93" mass="10281">MRICILLLLLTTCVSAGLFDFEKLDIGDKLKGFFGGGLRDKLKEAFGGLKKVLNKTNVLGIHERIAELNGKIRAKLALSNEQLRELAERLKVG</sequence>
<protein>
    <submittedName>
        <fullName evidence="4">Cecropin-B</fullName>
    </submittedName>
</protein>
<dbReference type="Proteomes" id="UP000050761">
    <property type="component" value="Unassembled WGS sequence"/>
</dbReference>
<evidence type="ECO:0000313" key="2">
    <source>
        <dbReference type="EMBL" id="VDO39668.1"/>
    </source>
</evidence>
<reference evidence="2 3" key="1">
    <citation type="submission" date="2018-11" db="EMBL/GenBank/DDBJ databases">
        <authorList>
            <consortium name="Pathogen Informatics"/>
        </authorList>
    </citation>
    <scope>NUCLEOTIDE SEQUENCE [LARGE SCALE GENOMIC DNA]</scope>
</reference>
<proteinExistence type="predicted"/>
<keyword evidence="3" id="KW-1185">Reference proteome</keyword>
<accession>A0A183FBY1</accession>
<organism evidence="3 4">
    <name type="scientific">Heligmosomoides polygyrus</name>
    <name type="common">Parasitic roundworm</name>
    <dbReference type="NCBI Taxonomy" id="6339"/>
    <lineage>
        <taxon>Eukaryota</taxon>
        <taxon>Metazoa</taxon>
        <taxon>Ecdysozoa</taxon>
        <taxon>Nematoda</taxon>
        <taxon>Chromadorea</taxon>
        <taxon>Rhabditida</taxon>
        <taxon>Rhabditina</taxon>
        <taxon>Rhabditomorpha</taxon>
        <taxon>Strongyloidea</taxon>
        <taxon>Heligmosomidae</taxon>
        <taxon>Heligmosomoides</taxon>
    </lineage>
</organism>
<reference evidence="4" key="2">
    <citation type="submission" date="2019-09" db="UniProtKB">
        <authorList>
            <consortium name="WormBaseParasite"/>
        </authorList>
    </citation>
    <scope>IDENTIFICATION</scope>
</reference>
<evidence type="ECO:0000313" key="3">
    <source>
        <dbReference type="Proteomes" id="UP000050761"/>
    </source>
</evidence>
<dbReference type="EMBL" id="UZAH01012221">
    <property type="protein sequence ID" value="VDO39668.1"/>
    <property type="molecule type" value="Genomic_DNA"/>
</dbReference>
<dbReference type="AlphaFoldDB" id="A0A183FBY1"/>
<dbReference type="WBParaSite" id="HPBE_0000367301-mRNA-1">
    <property type="protein sequence ID" value="HPBE_0000367301-mRNA-1"/>
    <property type="gene ID" value="HPBE_0000367301"/>
</dbReference>
<evidence type="ECO:0000256" key="1">
    <source>
        <dbReference type="SAM" id="SignalP"/>
    </source>
</evidence>
<accession>A0A3P7YDM7</accession>
<name>A0A183FBY1_HELPZ</name>
<feature type="chain" id="PRO_5044551333" evidence="1">
    <location>
        <begin position="17"/>
        <end position="93"/>
    </location>
</feature>
<feature type="signal peptide" evidence="1">
    <location>
        <begin position="1"/>
        <end position="16"/>
    </location>
</feature>